<organism evidence="4 5">
    <name type="scientific">Ferviditalea candida</name>
    <dbReference type="NCBI Taxonomy" id="3108399"/>
    <lineage>
        <taxon>Bacteria</taxon>
        <taxon>Bacillati</taxon>
        <taxon>Bacillota</taxon>
        <taxon>Bacilli</taxon>
        <taxon>Bacillales</taxon>
        <taxon>Paenibacillaceae</taxon>
        <taxon>Ferviditalea</taxon>
    </lineage>
</organism>
<feature type="region of interest" description="Disordered" evidence="2">
    <location>
        <begin position="300"/>
        <end position="324"/>
    </location>
</feature>
<feature type="compositionally biased region" description="Low complexity" evidence="2">
    <location>
        <begin position="314"/>
        <end position="324"/>
    </location>
</feature>
<name>A0ABU5ZQN0_9BACL</name>
<sequence>MLALLGVSGYYAYSIWHFADDIKSKPETSRFKKFQNQGEVYQPPKWEGTERVNILLMGGDSRGLRKNEIPRSDTIMIASLDPVGKTAYLFSILRDTYTEIPGHDHERINAAITLGGPDLAMKTVTQLTGIPIQYYVYTDFKGFIELIDAIGGIDYYVEKDMKYSDAADDHVYDINLKKGMQHLDGNTALQYVRFRHDAMSDFARTERQRKFLQAIGYKLQTTYSLIKLPQILDRVKPYIETNLTIMDMLKLSALGFEIRSDAVEGIQLPPTQLLRDEKIGGAAVIGVNERELQKFVEKLFSRKPENGNEPPAKSQSNQSQSNPQ</sequence>
<evidence type="ECO:0000256" key="2">
    <source>
        <dbReference type="SAM" id="MobiDB-lite"/>
    </source>
</evidence>
<dbReference type="PANTHER" id="PTHR33392:SF6">
    <property type="entry name" value="POLYISOPRENYL-TEICHOIC ACID--PEPTIDOGLYCAN TEICHOIC ACID TRANSFERASE TAGU"/>
    <property type="match status" value="1"/>
</dbReference>
<feature type="domain" description="Cell envelope-related transcriptional attenuator" evidence="3">
    <location>
        <begin position="71"/>
        <end position="219"/>
    </location>
</feature>
<dbReference type="Pfam" id="PF03816">
    <property type="entry name" value="LytR_cpsA_psr"/>
    <property type="match status" value="1"/>
</dbReference>
<evidence type="ECO:0000259" key="3">
    <source>
        <dbReference type="Pfam" id="PF03816"/>
    </source>
</evidence>
<comment type="caution">
    <text evidence="4">The sequence shown here is derived from an EMBL/GenBank/DDBJ whole genome shotgun (WGS) entry which is preliminary data.</text>
</comment>
<protein>
    <submittedName>
        <fullName evidence="4">LCP family protein</fullName>
    </submittedName>
</protein>
<reference evidence="4" key="1">
    <citation type="submission" date="2023-12" db="EMBL/GenBank/DDBJ databases">
        <title>Fervidustalea candida gen. nov., sp. nov., a novel member of the family Paenibacillaceae isolated from a geothermal area.</title>
        <authorList>
            <person name="Li W.-J."/>
            <person name="Jiao J.-Y."/>
            <person name="Chen Y."/>
        </authorList>
    </citation>
    <scope>NUCLEOTIDE SEQUENCE</scope>
    <source>
        <strain evidence="4">SYSU GA230002</strain>
    </source>
</reference>
<evidence type="ECO:0000313" key="4">
    <source>
        <dbReference type="EMBL" id="MEB3103896.1"/>
    </source>
</evidence>
<dbReference type="PANTHER" id="PTHR33392">
    <property type="entry name" value="POLYISOPRENYL-TEICHOIC ACID--PEPTIDOGLYCAN TEICHOIC ACID TRANSFERASE TAGU"/>
    <property type="match status" value="1"/>
</dbReference>
<dbReference type="InterPro" id="IPR004474">
    <property type="entry name" value="LytR_CpsA_psr"/>
</dbReference>
<accession>A0ABU5ZQN0</accession>
<proteinExistence type="inferred from homology"/>
<keyword evidence="5" id="KW-1185">Reference proteome</keyword>
<dbReference type="InterPro" id="IPR050922">
    <property type="entry name" value="LytR/CpsA/Psr_CW_biosynth"/>
</dbReference>
<evidence type="ECO:0000256" key="1">
    <source>
        <dbReference type="ARBA" id="ARBA00006068"/>
    </source>
</evidence>
<dbReference type="Gene3D" id="3.40.630.190">
    <property type="entry name" value="LCP protein"/>
    <property type="match status" value="1"/>
</dbReference>
<comment type="similarity">
    <text evidence="1">Belongs to the LytR/CpsA/Psr (LCP) family.</text>
</comment>
<dbReference type="RefSeq" id="WP_371756026.1">
    <property type="nucleotide sequence ID" value="NZ_JAYJLD010000057.1"/>
</dbReference>
<dbReference type="NCBIfam" id="TIGR00350">
    <property type="entry name" value="lytR_cpsA_psr"/>
    <property type="match status" value="1"/>
</dbReference>
<dbReference type="Proteomes" id="UP001310386">
    <property type="component" value="Unassembled WGS sequence"/>
</dbReference>
<evidence type="ECO:0000313" key="5">
    <source>
        <dbReference type="Proteomes" id="UP001310386"/>
    </source>
</evidence>
<gene>
    <name evidence="4" type="ORF">VF724_19960</name>
</gene>
<dbReference type="EMBL" id="JAYJLD010000057">
    <property type="protein sequence ID" value="MEB3103896.1"/>
    <property type="molecule type" value="Genomic_DNA"/>
</dbReference>